<proteinExistence type="predicted"/>
<dbReference type="AlphaFoldDB" id="A0AAV5FUN0"/>
<gene>
    <name evidence="1" type="primary">gb27506</name>
    <name evidence="1" type="ORF">PR202_gb27506</name>
</gene>
<dbReference type="EMBL" id="BQKI01000096">
    <property type="protein sequence ID" value="GJN38466.1"/>
    <property type="molecule type" value="Genomic_DNA"/>
</dbReference>
<evidence type="ECO:0000313" key="2">
    <source>
        <dbReference type="Proteomes" id="UP001054889"/>
    </source>
</evidence>
<evidence type="ECO:0000313" key="1">
    <source>
        <dbReference type="EMBL" id="GJN38466.1"/>
    </source>
</evidence>
<reference evidence="1" key="2">
    <citation type="submission" date="2021-12" db="EMBL/GenBank/DDBJ databases">
        <title>Resequencing data analysis of finger millet.</title>
        <authorList>
            <person name="Hatakeyama M."/>
            <person name="Aluri S."/>
            <person name="Balachadran M.T."/>
            <person name="Sivarajan S.R."/>
            <person name="Poveda L."/>
            <person name="Shimizu-Inatsugi R."/>
            <person name="Schlapbach R."/>
            <person name="Sreeman S.M."/>
            <person name="Shimizu K.K."/>
        </authorList>
    </citation>
    <scope>NUCLEOTIDE SEQUENCE</scope>
</reference>
<dbReference type="Proteomes" id="UP001054889">
    <property type="component" value="Unassembled WGS sequence"/>
</dbReference>
<reference evidence="1" key="1">
    <citation type="journal article" date="2018" name="DNA Res.">
        <title>Multiple hybrid de novo genome assembly of finger millet, an orphan allotetraploid crop.</title>
        <authorList>
            <person name="Hatakeyama M."/>
            <person name="Aluri S."/>
            <person name="Balachadran M.T."/>
            <person name="Sivarajan S.R."/>
            <person name="Patrignani A."/>
            <person name="Gruter S."/>
            <person name="Poveda L."/>
            <person name="Shimizu-Inatsugi R."/>
            <person name="Baeten J."/>
            <person name="Francoijs K.J."/>
            <person name="Nataraja K.N."/>
            <person name="Reddy Y.A.N."/>
            <person name="Phadnis S."/>
            <person name="Ravikumar R.L."/>
            <person name="Schlapbach R."/>
            <person name="Sreeman S.M."/>
            <person name="Shimizu K.K."/>
        </authorList>
    </citation>
    <scope>NUCLEOTIDE SEQUENCE</scope>
</reference>
<keyword evidence="2" id="KW-1185">Reference proteome</keyword>
<accession>A0AAV5FUN0</accession>
<comment type="caution">
    <text evidence="1">The sequence shown here is derived from an EMBL/GenBank/DDBJ whole genome shotgun (WGS) entry which is preliminary data.</text>
</comment>
<protein>
    <submittedName>
        <fullName evidence="1">Uncharacterized protein</fullName>
    </submittedName>
</protein>
<sequence>MIIMCAWVIWKHRNSCIFEGASPNMNELIRTFKHEQHWWCFAGARGLRALGLGQVALESPD</sequence>
<organism evidence="1 2">
    <name type="scientific">Eleusine coracana subsp. coracana</name>
    <dbReference type="NCBI Taxonomy" id="191504"/>
    <lineage>
        <taxon>Eukaryota</taxon>
        <taxon>Viridiplantae</taxon>
        <taxon>Streptophyta</taxon>
        <taxon>Embryophyta</taxon>
        <taxon>Tracheophyta</taxon>
        <taxon>Spermatophyta</taxon>
        <taxon>Magnoliopsida</taxon>
        <taxon>Liliopsida</taxon>
        <taxon>Poales</taxon>
        <taxon>Poaceae</taxon>
        <taxon>PACMAD clade</taxon>
        <taxon>Chloridoideae</taxon>
        <taxon>Cynodonteae</taxon>
        <taxon>Eleusininae</taxon>
        <taxon>Eleusine</taxon>
    </lineage>
</organism>
<name>A0AAV5FUN0_ELECO</name>